<evidence type="ECO:0000313" key="3">
    <source>
        <dbReference type="Proteomes" id="UP000257139"/>
    </source>
</evidence>
<gene>
    <name evidence="2" type="ORF">CBM2594_A41024</name>
</gene>
<sequence length="22" mass="2409">MHGTEFTTPMNGLCATRDAKRA</sequence>
<reference evidence="2 3" key="1">
    <citation type="submission" date="2018-01" db="EMBL/GenBank/DDBJ databases">
        <authorList>
            <person name="Clerissi C."/>
        </authorList>
    </citation>
    <scope>NUCLEOTIDE SEQUENCE [LARGE SCALE GENOMIC DNA]</scope>
    <source>
        <strain evidence="2">Cupriavidus taiwanensis STM 6021</strain>
    </source>
</reference>
<feature type="region of interest" description="Disordered" evidence="1">
    <location>
        <begin position="1"/>
        <end position="22"/>
    </location>
</feature>
<comment type="caution">
    <text evidence="2">The sequence shown here is derived from an EMBL/GenBank/DDBJ whole genome shotgun (WGS) entry which is preliminary data.</text>
</comment>
<proteinExistence type="predicted"/>
<evidence type="ECO:0000313" key="2">
    <source>
        <dbReference type="EMBL" id="SPC09701.1"/>
    </source>
</evidence>
<organism evidence="2 3">
    <name type="scientific">Cupriavidus taiwanensis</name>
    <dbReference type="NCBI Taxonomy" id="164546"/>
    <lineage>
        <taxon>Bacteria</taxon>
        <taxon>Pseudomonadati</taxon>
        <taxon>Pseudomonadota</taxon>
        <taxon>Betaproteobacteria</taxon>
        <taxon>Burkholderiales</taxon>
        <taxon>Burkholderiaceae</taxon>
        <taxon>Cupriavidus</taxon>
    </lineage>
</organism>
<feature type="compositionally biased region" description="Polar residues" evidence="1">
    <location>
        <begin position="1"/>
        <end position="10"/>
    </location>
</feature>
<protein>
    <submittedName>
        <fullName evidence="2">Uncharacterized protein</fullName>
    </submittedName>
</protein>
<dbReference type="EMBL" id="OGUU01000008">
    <property type="protein sequence ID" value="SPC09701.1"/>
    <property type="molecule type" value="Genomic_DNA"/>
</dbReference>
<evidence type="ECO:0000256" key="1">
    <source>
        <dbReference type="SAM" id="MobiDB-lite"/>
    </source>
</evidence>
<dbReference type="AlphaFoldDB" id="A0A7Z7J9I6"/>
<dbReference type="Proteomes" id="UP000257139">
    <property type="component" value="Chromosome CBM2594_a"/>
</dbReference>
<accession>A0A7Z7J9I6</accession>
<name>A0A7Z7J9I6_9BURK</name>